<organism evidence="2 3">
    <name type="scientific">Chenopodium quinoa</name>
    <name type="common">Quinoa</name>
    <dbReference type="NCBI Taxonomy" id="63459"/>
    <lineage>
        <taxon>Eukaryota</taxon>
        <taxon>Viridiplantae</taxon>
        <taxon>Streptophyta</taxon>
        <taxon>Embryophyta</taxon>
        <taxon>Tracheophyta</taxon>
        <taxon>Spermatophyta</taxon>
        <taxon>Magnoliopsida</taxon>
        <taxon>eudicotyledons</taxon>
        <taxon>Gunneridae</taxon>
        <taxon>Pentapetalae</taxon>
        <taxon>Caryophyllales</taxon>
        <taxon>Chenopodiaceae</taxon>
        <taxon>Chenopodioideae</taxon>
        <taxon>Atripliceae</taxon>
        <taxon>Chenopodium</taxon>
    </lineage>
</organism>
<dbReference type="Gramene" id="AUR62000937-RA">
    <property type="protein sequence ID" value="AUR62000937-RA:cds"/>
    <property type="gene ID" value="AUR62000937"/>
</dbReference>
<sequence>MFKQAEDFKLYASVVSWGASYGGEWRGAGGLHSGFGGETACSGRSAVKSMKLAEALAARMGVRLAKRLGFRHIELKCDALKIVKLYGWRPLAEP</sequence>
<evidence type="ECO:0000313" key="2">
    <source>
        <dbReference type="EnsemblPlants" id="AUR62000937-RA:cds"/>
    </source>
</evidence>
<proteinExistence type="predicted"/>
<dbReference type="Pfam" id="PF13456">
    <property type="entry name" value="RVT_3"/>
    <property type="match status" value="1"/>
</dbReference>
<dbReference type="EnsemblPlants" id="AUR62000937-RA">
    <property type="protein sequence ID" value="AUR62000937-RA:cds"/>
    <property type="gene ID" value="AUR62000937"/>
</dbReference>
<evidence type="ECO:0000259" key="1">
    <source>
        <dbReference type="Pfam" id="PF13456"/>
    </source>
</evidence>
<evidence type="ECO:0000313" key="3">
    <source>
        <dbReference type="Proteomes" id="UP000596660"/>
    </source>
</evidence>
<reference evidence="2" key="1">
    <citation type="journal article" date="2017" name="Nature">
        <title>The genome of Chenopodium quinoa.</title>
        <authorList>
            <person name="Jarvis D.E."/>
            <person name="Ho Y.S."/>
            <person name="Lightfoot D.J."/>
            <person name="Schmoeckel S.M."/>
            <person name="Li B."/>
            <person name="Borm T.J.A."/>
            <person name="Ohyanagi H."/>
            <person name="Mineta K."/>
            <person name="Michell C.T."/>
            <person name="Saber N."/>
            <person name="Kharbatia N.M."/>
            <person name="Rupper R.R."/>
            <person name="Sharp A.R."/>
            <person name="Dally N."/>
            <person name="Boughton B.A."/>
            <person name="Woo Y.H."/>
            <person name="Gao G."/>
            <person name="Schijlen E.G.W.M."/>
            <person name="Guo X."/>
            <person name="Momin A.A."/>
            <person name="Negrao S."/>
            <person name="Al-Babili S."/>
            <person name="Gehring C."/>
            <person name="Roessner U."/>
            <person name="Jung C."/>
            <person name="Murphy K."/>
            <person name="Arold S.T."/>
            <person name="Gojobori T."/>
            <person name="van der Linden C.G."/>
            <person name="van Loo E.N."/>
            <person name="Jellen E.N."/>
            <person name="Maughan P.J."/>
            <person name="Tester M."/>
        </authorList>
    </citation>
    <scope>NUCLEOTIDE SEQUENCE [LARGE SCALE GENOMIC DNA]</scope>
    <source>
        <strain evidence="2">cv. PI 614886</strain>
    </source>
</reference>
<feature type="domain" description="RNase H type-1" evidence="1">
    <location>
        <begin position="46"/>
        <end position="85"/>
    </location>
</feature>
<dbReference type="GO" id="GO:0004523">
    <property type="term" value="F:RNA-DNA hybrid ribonuclease activity"/>
    <property type="evidence" value="ECO:0007669"/>
    <property type="project" value="InterPro"/>
</dbReference>
<dbReference type="InterPro" id="IPR002156">
    <property type="entry name" value="RNaseH_domain"/>
</dbReference>
<dbReference type="AlphaFoldDB" id="A0A803KPI1"/>
<dbReference type="GO" id="GO:0003676">
    <property type="term" value="F:nucleic acid binding"/>
    <property type="evidence" value="ECO:0007669"/>
    <property type="project" value="InterPro"/>
</dbReference>
<accession>A0A803KPI1</accession>
<keyword evidence="3" id="KW-1185">Reference proteome</keyword>
<name>A0A803KPI1_CHEQI</name>
<protein>
    <recommendedName>
        <fullName evidence="1">RNase H type-1 domain-containing protein</fullName>
    </recommendedName>
</protein>
<dbReference type="Proteomes" id="UP000596660">
    <property type="component" value="Unplaced"/>
</dbReference>
<reference evidence="2" key="2">
    <citation type="submission" date="2021-03" db="UniProtKB">
        <authorList>
            <consortium name="EnsemblPlants"/>
        </authorList>
    </citation>
    <scope>IDENTIFICATION</scope>
</reference>